<keyword evidence="11" id="KW-1185">Reference proteome</keyword>
<dbReference type="NCBIfam" id="NF009280">
    <property type="entry name" value="PRK12640.1"/>
    <property type="match status" value="1"/>
</dbReference>
<dbReference type="InterPro" id="IPR020013">
    <property type="entry name" value="Flagellar_FlgE/F/G"/>
</dbReference>
<proteinExistence type="inferred from homology"/>
<evidence type="ECO:0000256" key="5">
    <source>
        <dbReference type="ARBA" id="ARBA00040228"/>
    </source>
</evidence>
<dbReference type="Pfam" id="PF00460">
    <property type="entry name" value="Flg_bb_rod"/>
    <property type="match status" value="1"/>
</dbReference>
<dbReference type="RefSeq" id="WP_377151798.1">
    <property type="nucleotide sequence ID" value="NZ_JBHSAF010000007.1"/>
</dbReference>
<dbReference type="SUPFAM" id="SSF117143">
    <property type="entry name" value="Flagellar hook protein flgE"/>
    <property type="match status" value="1"/>
</dbReference>
<dbReference type="NCBIfam" id="TIGR02490">
    <property type="entry name" value="flgF"/>
    <property type="match status" value="1"/>
</dbReference>
<evidence type="ECO:0000313" key="11">
    <source>
        <dbReference type="Proteomes" id="UP001595692"/>
    </source>
</evidence>
<dbReference type="Pfam" id="PF06429">
    <property type="entry name" value="Flg_bbr_C"/>
    <property type="match status" value="1"/>
</dbReference>
<evidence type="ECO:0000256" key="6">
    <source>
        <dbReference type="RuleBase" id="RU362116"/>
    </source>
</evidence>
<keyword evidence="10" id="KW-0969">Cilium</keyword>
<keyword evidence="3 6" id="KW-0975">Bacterial flagellum</keyword>
<evidence type="ECO:0000259" key="8">
    <source>
        <dbReference type="Pfam" id="PF06429"/>
    </source>
</evidence>
<evidence type="ECO:0000256" key="2">
    <source>
        <dbReference type="ARBA" id="ARBA00009677"/>
    </source>
</evidence>
<accession>A0ABV8CMV7</accession>
<comment type="caution">
    <text evidence="10">The sequence shown here is derived from an EMBL/GenBank/DDBJ whole genome shotgun (WGS) entry which is preliminary data.</text>
</comment>
<comment type="similarity">
    <text evidence="2 6">Belongs to the flagella basal body rod proteins family.</text>
</comment>
<dbReference type="PANTHER" id="PTHR30435:SF18">
    <property type="entry name" value="FLAGELLAR BASAL-BODY ROD PROTEIN FLGF"/>
    <property type="match status" value="1"/>
</dbReference>
<name>A0ABV8CMV7_9GAMM</name>
<dbReference type="InterPro" id="IPR010930">
    <property type="entry name" value="Flg_bb/hook_C_dom"/>
</dbReference>
<dbReference type="PANTHER" id="PTHR30435">
    <property type="entry name" value="FLAGELLAR PROTEIN"/>
    <property type="match status" value="1"/>
</dbReference>
<organism evidence="10 11">
    <name type="scientific">Pseudaeromonas sharmana</name>
    <dbReference type="NCBI Taxonomy" id="328412"/>
    <lineage>
        <taxon>Bacteria</taxon>
        <taxon>Pseudomonadati</taxon>
        <taxon>Pseudomonadota</taxon>
        <taxon>Gammaproteobacteria</taxon>
        <taxon>Aeromonadales</taxon>
        <taxon>Aeromonadaceae</taxon>
        <taxon>Pseudaeromonas</taxon>
    </lineage>
</organism>
<dbReference type="Proteomes" id="UP001595692">
    <property type="component" value="Unassembled WGS sequence"/>
</dbReference>
<evidence type="ECO:0000256" key="1">
    <source>
        <dbReference type="ARBA" id="ARBA00004117"/>
    </source>
</evidence>
<sequence length="244" mass="25806">MEKLIYTAMSGAQHTLMAQQIRANNLANVNTTGFRADYEQVSAAALSGMGYPSRVLAREEAAGSNFASGPLMATGRKLDLAIRGDGFFAVQTADGKEAYTRAGNVEVDADGRMLVNGRPLLGEGGELTLPEYRSLSFGNDGTVSVTPPGGGARLEAGRIKLVQPETRDLVKGEDGLFRLRQGGEAESSDSVVLASGYLEGSNVNAVDELVNTMALTRNFELQVRMMKSADEQARLGAKLVSGQG</sequence>
<keyword evidence="10" id="KW-0282">Flagellum</keyword>
<evidence type="ECO:0000259" key="7">
    <source>
        <dbReference type="Pfam" id="PF00460"/>
    </source>
</evidence>
<feature type="domain" description="Flagellar hook protein FlgE/F/G-like D1" evidence="9">
    <location>
        <begin position="81"/>
        <end position="145"/>
    </location>
</feature>
<comment type="subunit">
    <text evidence="4 6">The basal body constitutes a major portion of the flagellar organelle and consists of five rings (E,L,P,S, and M) mounted on a central rod. The rod consists of about 26 subunits of FlgG in the distal portion, and FlgB, FlgC and FlgF are thought to build up the proximal portion of the rod with about 6 subunits each.</text>
</comment>
<evidence type="ECO:0000313" key="10">
    <source>
        <dbReference type="EMBL" id="MFC3913458.1"/>
    </source>
</evidence>
<feature type="domain" description="Flagellar basal body rod protein N-terminal" evidence="7">
    <location>
        <begin position="5"/>
        <end position="35"/>
    </location>
</feature>
<comment type="subcellular location">
    <subcellularLocation>
        <location evidence="1 6">Bacterial flagellum basal body</location>
    </subcellularLocation>
</comment>
<dbReference type="InterPro" id="IPR012836">
    <property type="entry name" value="FlgF"/>
</dbReference>
<evidence type="ECO:0000256" key="4">
    <source>
        <dbReference type="ARBA" id="ARBA00038560"/>
    </source>
</evidence>
<gene>
    <name evidence="10" type="primary">flgF</name>
    <name evidence="10" type="ORF">ACFOSS_08275</name>
</gene>
<dbReference type="InterPro" id="IPR001444">
    <property type="entry name" value="Flag_bb_rod_N"/>
</dbReference>
<reference evidence="11" key="1">
    <citation type="journal article" date="2019" name="Int. J. Syst. Evol. Microbiol.">
        <title>The Global Catalogue of Microorganisms (GCM) 10K type strain sequencing project: providing services to taxonomists for standard genome sequencing and annotation.</title>
        <authorList>
            <consortium name="The Broad Institute Genomics Platform"/>
            <consortium name="The Broad Institute Genome Sequencing Center for Infectious Disease"/>
            <person name="Wu L."/>
            <person name="Ma J."/>
        </authorList>
    </citation>
    <scope>NUCLEOTIDE SEQUENCE [LARGE SCALE GENOMIC DNA]</scope>
    <source>
        <strain evidence="11">CCUG 54939</strain>
    </source>
</reference>
<dbReference type="InterPro" id="IPR037925">
    <property type="entry name" value="FlgE/F/G-like"/>
</dbReference>
<dbReference type="NCBIfam" id="TIGR03506">
    <property type="entry name" value="FlgEFG_subfam"/>
    <property type="match status" value="1"/>
</dbReference>
<feature type="domain" description="Flagellar basal-body/hook protein C-terminal" evidence="8">
    <location>
        <begin position="195"/>
        <end position="233"/>
    </location>
</feature>
<evidence type="ECO:0000256" key="3">
    <source>
        <dbReference type="ARBA" id="ARBA00023143"/>
    </source>
</evidence>
<keyword evidence="10" id="KW-0966">Cell projection</keyword>
<dbReference type="InterPro" id="IPR053967">
    <property type="entry name" value="LlgE_F_G-like_D1"/>
</dbReference>
<dbReference type="EMBL" id="JBHSAF010000007">
    <property type="protein sequence ID" value="MFC3913458.1"/>
    <property type="molecule type" value="Genomic_DNA"/>
</dbReference>
<protein>
    <recommendedName>
        <fullName evidence="5 6">Flagellar basal-body rod protein FlgF</fullName>
    </recommendedName>
</protein>
<evidence type="ECO:0000259" key="9">
    <source>
        <dbReference type="Pfam" id="PF22692"/>
    </source>
</evidence>
<dbReference type="Pfam" id="PF22692">
    <property type="entry name" value="LlgE_F_G_D1"/>
    <property type="match status" value="1"/>
</dbReference>